<dbReference type="GO" id="GO:0006310">
    <property type="term" value="P:DNA recombination"/>
    <property type="evidence" value="ECO:0007669"/>
    <property type="project" value="UniProtKB-KW"/>
</dbReference>
<evidence type="ECO:0000256" key="2">
    <source>
        <dbReference type="ARBA" id="ARBA00023125"/>
    </source>
</evidence>
<dbReference type="RefSeq" id="WP_113884546.1">
    <property type="nucleotide sequence ID" value="NZ_QNSF01000012.1"/>
</dbReference>
<evidence type="ECO:0000256" key="1">
    <source>
        <dbReference type="ARBA" id="ARBA00008857"/>
    </source>
</evidence>
<protein>
    <submittedName>
        <fullName evidence="8">Phage integrase family protein</fullName>
    </submittedName>
</protein>
<feature type="region of interest" description="Disordered" evidence="5">
    <location>
        <begin position="478"/>
        <end position="498"/>
    </location>
</feature>
<evidence type="ECO:0000313" key="9">
    <source>
        <dbReference type="Proteomes" id="UP000252731"/>
    </source>
</evidence>
<comment type="similarity">
    <text evidence="1">Belongs to the 'phage' integrase family.</text>
</comment>
<keyword evidence="9" id="KW-1185">Reference proteome</keyword>
<dbReference type="PANTHER" id="PTHR30349">
    <property type="entry name" value="PHAGE INTEGRASE-RELATED"/>
    <property type="match status" value="1"/>
</dbReference>
<dbReference type="PANTHER" id="PTHR30349:SF41">
    <property type="entry name" value="INTEGRASE_RECOMBINASE PROTEIN MJ0367-RELATED"/>
    <property type="match status" value="1"/>
</dbReference>
<comment type="caution">
    <text evidence="8">The sequence shown here is derived from an EMBL/GenBank/DDBJ whole genome shotgun (WGS) entry which is preliminary data.</text>
</comment>
<dbReference type="OrthoDB" id="184666at2"/>
<dbReference type="PROSITE" id="PS51898">
    <property type="entry name" value="TYR_RECOMBINASE"/>
    <property type="match status" value="1"/>
</dbReference>
<dbReference type="InterPro" id="IPR002104">
    <property type="entry name" value="Integrase_catalytic"/>
</dbReference>
<dbReference type="Gene3D" id="1.10.443.10">
    <property type="entry name" value="Intergrase catalytic core"/>
    <property type="match status" value="1"/>
</dbReference>
<proteinExistence type="inferred from homology"/>
<organism evidence="8 9">
    <name type="scientific">Cytobacillus firmus</name>
    <name type="common">Bacillus firmus</name>
    <dbReference type="NCBI Taxonomy" id="1399"/>
    <lineage>
        <taxon>Bacteria</taxon>
        <taxon>Bacillati</taxon>
        <taxon>Bacillota</taxon>
        <taxon>Bacilli</taxon>
        <taxon>Bacillales</taxon>
        <taxon>Bacillaceae</taxon>
        <taxon>Cytobacillus</taxon>
    </lineage>
</organism>
<keyword evidence="2 4" id="KW-0238">DNA-binding</keyword>
<feature type="domain" description="Tyr recombinase" evidence="6">
    <location>
        <begin position="247"/>
        <end position="483"/>
    </location>
</feature>
<name>A0A366JM67_CYTFI</name>
<dbReference type="Pfam" id="PF00589">
    <property type="entry name" value="Phage_integrase"/>
    <property type="match status" value="1"/>
</dbReference>
<gene>
    <name evidence="8" type="ORF">DFO70_1129</name>
</gene>
<keyword evidence="3" id="KW-0233">DNA recombination</keyword>
<dbReference type="GO" id="GO:0003677">
    <property type="term" value="F:DNA binding"/>
    <property type="evidence" value="ECO:0007669"/>
    <property type="project" value="UniProtKB-UniRule"/>
</dbReference>
<evidence type="ECO:0000256" key="3">
    <source>
        <dbReference type="ARBA" id="ARBA00023172"/>
    </source>
</evidence>
<dbReference type="EMBL" id="QNSF01000012">
    <property type="protein sequence ID" value="RBP88978.1"/>
    <property type="molecule type" value="Genomic_DNA"/>
</dbReference>
<evidence type="ECO:0000256" key="5">
    <source>
        <dbReference type="SAM" id="MobiDB-lite"/>
    </source>
</evidence>
<dbReference type="PROSITE" id="PS51900">
    <property type="entry name" value="CB"/>
    <property type="match status" value="1"/>
</dbReference>
<dbReference type="InterPro" id="IPR050090">
    <property type="entry name" value="Tyrosine_recombinase_XerCD"/>
</dbReference>
<evidence type="ECO:0000259" key="6">
    <source>
        <dbReference type="PROSITE" id="PS51898"/>
    </source>
</evidence>
<dbReference type="InterPro" id="IPR011010">
    <property type="entry name" value="DNA_brk_join_enz"/>
</dbReference>
<evidence type="ECO:0000313" key="8">
    <source>
        <dbReference type="EMBL" id="RBP88978.1"/>
    </source>
</evidence>
<sequence length="498" mass="58048">MTYATFKTINKIMDNKVRINHLSDYLYNKEINGLHYLDFIPDGNIFCLVQPNQRTDHLSTTYLIELKNNAKSPNTIRAIGDDIKRFLDYLMIFEIPLETVDDLLQLIIGFIDYLSVIAVKRIKVKRSIEWSLLDFIPLNTINGGMYKIEPNEFGKKDVSTYGRMSDNLMYRIVANVIGYLQFLKDRTDKYSELKLNTIPIKYIDQGNVNSSTVKKKKKVTIYDIDYLFEKAGIKLNKEVGKRSVKPFTGPIPTVEEMQSIITYTNNISAINKLLVYTLRGFGIRAAELSNIRIIDYHIPDKLLSMNYHDAMLQIKEVRLGDLYFNRSINKWVCELVENNSEDTHFKSRIKTGSRQIPYAFEQEELTAIIYEAIRERILLMRANQTKEHGYLFISKMNKCRPMNNGTVYKIIKNLTEQLFKKSSINLTWIHPHTFRHYFATYSLRIKKTSLDDVSRMLGHSDTETTRITYIHYLDNNKPESTSEHMKNTFNNTQSGDSC</sequence>
<dbReference type="AlphaFoldDB" id="A0A366JM67"/>
<dbReference type="InterPro" id="IPR013762">
    <property type="entry name" value="Integrase-like_cat_sf"/>
</dbReference>
<dbReference type="Proteomes" id="UP000252731">
    <property type="component" value="Unassembled WGS sequence"/>
</dbReference>
<dbReference type="InterPro" id="IPR044068">
    <property type="entry name" value="CB"/>
</dbReference>
<dbReference type="SUPFAM" id="SSF56349">
    <property type="entry name" value="DNA breaking-rejoining enzymes"/>
    <property type="match status" value="1"/>
</dbReference>
<feature type="compositionally biased region" description="Polar residues" evidence="5">
    <location>
        <begin position="487"/>
        <end position="498"/>
    </location>
</feature>
<reference evidence="8 9" key="1">
    <citation type="submission" date="2018-06" db="EMBL/GenBank/DDBJ databases">
        <title>Freshwater and sediment microbial communities from various areas in North America, analyzing microbe dynamics in response to fracking.</title>
        <authorList>
            <person name="Lamendella R."/>
        </authorList>
    </citation>
    <scope>NUCLEOTIDE SEQUENCE [LARGE SCALE GENOMIC DNA]</scope>
    <source>
        <strain evidence="8 9">14_TX</strain>
    </source>
</reference>
<evidence type="ECO:0000259" key="7">
    <source>
        <dbReference type="PROSITE" id="PS51900"/>
    </source>
</evidence>
<accession>A0A366JM67</accession>
<evidence type="ECO:0000256" key="4">
    <source>
        <dbReference type="PROSITE-ProRule" id="PRU01248"/>
    </source>
</evidence>
<feature type="domain" description="Core-binding (CB)" evidence="7">
    <location>
        <begin position="53"/>
        <end position="132"/>
    </location>
</feature>
<dbReference type="GO" id="GO:0015074">
    <property type="term" value="P:DNA integration"/>
    <property type="evidence" value="ECO:0007669"/>
    <property type="project" value="InterPro"/>
</dbReference>
<dbReference type="CDD" id="cd00397">
    <property type="entry name" value="DNA_BRE_C"/>
    <property type="match status" value="1"/>
</dbReference>